<organism evidence="1">
    <name type="scientific">Rhizophora mucronata</name>
    <name type="common">Asiatic mangrove</name>
    <dbReference type="NCBI Taxonomy" id="61149"/>
    <lineage>
        <taxon>Eukaryota</taxon>
        <taxon>Viridiplantae</taxon>
        <taxon>Streptophyta</taxon>
        <taxon>Embryophyta</taxon>
        <taxon>Tracheophyta</taxon>
        <taxon>Spermatophyta</taxon>
        <taxon>Magnoliopsida</taxon>
        <taxon>eudicotyledons</taxon>
        <taxon>Gunneridae</taxon>
        <taxon>Pentapetalae</taxon>
        <taxon>rosids</taxon>
        <taxon>fabids</taxon>
        <taxon>Malpighiales</taxon>
        <taxon>Rhizophoraceae</taxon>
        <taxon>Rhizophora</taxon>
    </lineage>
</organism>
<sequence length="38" mass="4344">MRKWNSLVAINPGTYKIKISFYCCPYNVGRKNGTSYLG</sequence>
<evidence type="ECO:0000313" key="1">
    <source>
        <dbReference type="EMBL" id="MBX53908.1"/>
    </source>
</evidence>
<accession>A0A2P2PGM3</accession>
<proteinExistence type="predicted"/>
<dbReference type="AlphaFoldDB" id="A0A2P2PGM3"/>
<dbReference type="EMBL" id="GGEC01073424">
    <property type="protein sequence ID" value="MBX53908.1"/>
    <property type="molecule type" value="Transcribed_RNA"/>
</dbReference>
<reference evidence="1" key="1">
    <citation type="submission" date="2018-02" db="EMBL/GenBank/DDBJ databases">
        <title>Rhizophora mucronata_Transcriptome.</title>
        <authorList>
            <person name="Meera S.P."/>
            <person name="Sreeshan A."/>
            <person name="Augustine A."/>
        </authorList>
    </citation>
    <scope>NUCLEOTIDE SEQUENCE</scope>
    <source>
        <tissue evidence="1">Leaf</tissue>
    </source>
</reference>
<protein>
    <submittedName>
        <fullName evidence="1">Uncharacterized protein</fullName>
    </submittedName>
</protein>
<name>A0A2P2PGM3_RHIMU</name>